<reference evidence="2 3" key="1">
    <citation type="submission" date="2017-10" db="EMBL/GenBank/DDBJ databases">
        <title>Two draft genome sequences of Pusillimonas sp. strains isolated from a nitrate- and radionuclide-contaminated groundwater in Russia.</title>
        <authorList>
            <person name="Grouzdev D.S."/>
            <person name="Tourova T.P."/>
            <person name="Goeva M.A."/>
            <person name="Babich T.L."/>
            <person name="Sokolova D.S."/>
            <person name="Abdullin R."/>
            <person name="Poltaraus A.B."/>
            <person name="Toshchakov S.V."/>
            <person name="Nazina T.N."/>
        </authorList>
    </citation>
    <scope>NUCLEOTIDE SEQUENCE [LARGE SCALE GENOMIC DNA]</scope>
    <source>
        <strain evidence="2 3">JR1/69-2-13</strain>
    </source>
</reference>
<feature type="transmembrane region" description="Helical" evidence="1">
    <location>
        <begin position="347"/>
        <end position="367"/>
    </location>
</feature>
<dbReference type="SUPFAM" id="SSF82866">
    <property type="entry name" value="Multidrug efflux transporter AcrB transmembrane domain"/>
    <property type="match status" value="2"/>
</dbReference>
<evidence type="ECO:0000256" key="1">
    <source>
        <dbReference type="SAM" id="Phobius"/>
    </source>
</evidence>
<dbReference type="PANTHER" id="PTHR33406:SF13">
    <property type="entry name" value="MEMBRANE PROTEIN YDFJ"/>
    <property type="match status" value="1"/>
</dbReference>
<name>A0A2N4UEH8_9BURK</name>
<dbReference type="PANTHER" id="PTHR33406">
    <property type="entry name" value="MEMBRANE PROTEIN MJ1562-RELATED"/>
    <property type="match status" value="1"/>
</dbReference>
<evidence type="ECO:0000313" key="2">
    <source>
        <dbReference type="EMBL" id="PLC53421.1"/>
    </source>
</evidence>
<dbReference type="Proteomes" id="UP000234328">
    <property type="component" value="Unassembled WGS sequence"/>
</dbReference>
<proteinExistence type="predicted"/>
<feature type="transmembrane region" description="Helical" evidence="1">
    <location>
        <begin position="743"/>
        <end position="762"/>
    </location>
</feature>
<dbReference type="RefSeq" id="WP_102070692.1">
    <property type="nucleotide sequence ID" value="NZ_PDNV01000008.1"/>
</dbReference>
<feature type="transmembrane region" description="Helical" evidence="1">
    <location>
        <begin position="373"/>
        <end position="396"/>
    </location>
</feature>
<feature type="transmembrane region" description="Helical" evidence="1">
    <location>
        <begin position="256"/>
        <end position="273"/>
    </location>
</feature>
<keyword evidence="1" id="KW-1133">Transmembrane helix</keyword>
<feature type="transmembrane region" description="Helical" evidence="1">
    <location>
        <begin position="427"/>
        <end position="448"/>
    </location>
</feature>
<evidence type="ECO:0008006" key="4">
    <source>
        <dbReference type="Google" id="ProtNLM"/>
    </source>
</evidence>
<dbReference type="GO" id="GO:0005886">
    <property type="term" value="C:plasma membrane"/>
    <property type="evidence" value="ECO:0007669"/>
    <property type="project" value="TreeGrafter"/>
</dbReference>
<feature type="transmembrane region" description="Helical" evidence="1">
    <location>
        <begin position="659"/>
        <end position="679"/>
    </location>
</feature>
<feature type="transmembrane region" description="Helical" evidence="1">
    <location>
        <begin position="280"/>
        <end position="300"/>
    </location>
</feature>
<organism evidence="2 3">
    <name type="scientific">Pollutimonas nitritireducens</name>
    <dbReference type="NCBI Taxonomy" id="2045209"/>
    <lineage>
        <taxon>Bacteria</taxon>
        <taxon>Pseudomonadati</taxon>
        <taxon>Pseudomonadota</taxon>
        <taxon>Betaproteobacteria</taxon>
        <taxon>Burkholderiales</taxon>
        <taxon>Alcaligenaceae</taxon>
        <taxon>Pollutimonas</taxon>
    </lineage>
</organism>
<feature type="transmembrane region" description="Helical" evidence="1">
    <location>
        <begin position="306"/>
        <end position="326"/>
    </location>
</feature>
<dbReference type="InterPro" id="IPR050545">
    <property type="entry name" value="Mycobact_MmpL"/>
</dbReference>
<protein>
    <recommendedName>
        <fullName evidence="4">Membrane transport protein MMPL domain-containing protein</fullName>
    </recommendedName>
</protein>
<feature type="transmembrane region" description="Helical" evidence="1">
    <location>
        <begin position="768"/>
        <end position="786"/>
    </location>
</feature>
<keyword evidence="1" id="KW-0812">Transmembrane</keyword>
<dbReference type="Gene3D" id="1.20.1640.10">
    <property type="entry name" value="Multidrug efflux transporter AcrB transmembrane domain"/>
    <property type="match status" value="2"/>
</dbReference>
<dbReference type="AlphaFoldDB" id="A0A2N4UEH8"/>
<gene>
    <name evidence="2" type="ORF">CR155_14255</name>
</gene>
<sequence length="802" mass="84821">MTSPIERWMPRLFLTALALLAAAAAWQCRNGWPVSADLMDLLPHVQKDDIATRAEERIQEPLSRQLIALAGHADPARAVEVALGVANEWRESRLFTTVEVEVKLDVAAVRSQLLAARIAALPAADLELLETDPIGFTTRRVRELMDPFSATSLVPTDQDWLGLTGRAQAAFANSSGSLVFDMASGTLQGHSPDTTWVLIRAQTDGDAFDHAIPEHIGALVARSRQQVQSADGDLIATGGMLYAAAARAHAIGESRSIALASIIGILLILLASLRRPRALLAFMPVLVGMLTGFVACVALFGTIHALTIVMGASLIGVAIDYPMHWLGKSYGMASWEAWPAMRRVRTGLTLSLTTSLIGYLALAFTPFPALTQTAVFSVAGLLGAYACTVCLLPAWFRNWQPAPSATLLRGSAALLATLSRISARRTMLRLCLVAAALVCALGIARLSVHDDLRLWFSLPQSVSDQAKQIGKITGFIPTSQFFLIRAPNEDALLERQQAVAERLDKLIEAGKLGSYTALSQLVSPIASQLRVRQALNDLASNKHALGQLSNLGIPLDVLKEHVEAVAALPAVTLTTALAGPLSKPWRMLWLGAAGSGGTAGGAAGSGGTAGAAAAGVAGMITLHGLQDVDALQAVARGIPDTLLMDRSGELNAMFSDTRVVAVELKLASYVVAGLLLWIFLGRRASWRILAVPLAATVCSLAALGYMGQPLTLFSLFGLLLVTAIGVDYAIFMYEQVAGPTASLVGVTLGGATTLLSFGLLALSTTPAVSSFGVSVAIGVFFSLLWAPWVHISIFNREPYAAT</sequence>
<dbReference type="OrthoDB" id="9780358at2"/>
<keyword evidence="1" id="KW-0472">Membrane</keyword>
<keyword evidence="3" id="KW-1185">Reference proteome</keyword>
<evidence type="ECO:0000313" key="3">
    <source>
        <dbReference type="Proteomes" id="UP000234328"/>
    </source>
</evidence>
<feature type="transmembrane region" description="Helical" evidence="1">
    <location>
        <begin position="686"/>
        <end position="706"/>
    </location>
</feature>
<feature type="transmembrane region" description="Helical" evidence="1">
    <location>
        <begin position="712"/>
        <end position="731"/>
    </location>
</feature>
<accession>A0A2N4UEH8</accession>
<comment type="caution">
    <text evidence="2">The sequence shown here is derived from an EMBL/GenBank/DDBJ whole genome shotgun (WGS) entry which is preliminary data.</text>
</comment>
<dbReference type="EMBL" id="PDNV01000008">
    <property type="protein sequence ID" value="PLC53421.1"/>
    <property type="molecule type" value="Genomic_DNA"/>
</dbReference>